<dbReference type="InterPro" id="IPR011044">
    <property type="entry name" value="Quino_amine_DH_bsu"/>
</dbReference>
<dbReference type="InterPro" id="IPR013783">
    <property type="entry name" value="Ig-like_fold"/>
</dbReference>
<dbReference type="InterPro" id="IPR011453">
    <property type="entry name" value="DUF1559"/>
</dbReference>
<dbReference type="RefSeq" id="WP_149302385.1">
    <property type="nucleotide sequence ID" value="NZ_CP042910.1"/>
</dbReference>
<gene>
    <name evidence="3" type="ORF">GmarT_01910</name>
</gene>
<dbReference type="SUPFAM" id="SSF50969">
    <property type="entry name" value="YVTN repeat-like/Quinoprotein amine dehydrogenase"/>
    <property type="match status" value="1"/>
</dbReference>
<protein>
    <recommendedName>
        <fullName evidence="2">DUF1559 domain-containing protein</fullName>
    </recommendedName>
</protein>
<dbReference type="EMBL" id="CP042910">
    <property type="protein sequence ID" value="QEG14358.1"/>
    <property type="molecule type" value="Genomic_DNA"/>
</dbReference>
<dbReference type="Pfam" id="PF07596">
    <property type="entry name" value="SBP_bac_10"/>
    <property type="match status" value="1"/>
</dbReference>
<reference evidence="3 4" key="1">
    <citation type="submission" date="2019-08" db="EMBL/GenBank/DDBJ databases">
        <title>Deep-cultivation of Planctomycetes and their phenomic and genomic characterization uncovers novel biology.</title>
        <authorList>
            <person name="Wiegand S."/>
            <person name="Jogler M."/>
            <person name="Boedeker C."/>
            <person name="Pinto D."/>
            <person name="Vollmers J."/>
            <person name="Rivas-Marin E."/>
            <person name="Kohn T."/>
            <person name="Peeters S.H."/>
            <person name="Heuer A."/>
            <person name="Rast P."/>
            <person name="Oberbeckmann S."/>
            <person name="Bunk B."/>
            <person name="Jeske O."/>
            <person name="Meyerdierks A."/>
            <person name="Storesund J.E."/>
            <person name="Kallscheuer N."/>
            <person name="Luecker S."/>
            <person name="Lage O.M."/>
            <person name="Pohl T."/>
            <person name="Merkel B.J."/>
            <person name="Hornburger P."/>
            <person name="Mueller R.-W."/>
            <person name="Bruemmer F."/>
            <person name="Labrenz M."/>
            <person name="Spormann A.M."/>
            <person name="Op den Camp H."/>
            <person name="Overmann J."/>
            <person name="Amann R."/>
            <person name="Jetten M.S.M."/>
            <person name="Mascher T."/>
            <person name="Medema M.H."/>
            <person name="Devos D.P."/>
            <person name="Kaster A.-K."/>
            <person name="Ovreas L."/>
            <person name="Rohde M."/>
            <person name="Galperin M.Y."/>
            <person name="Jogler C."/>
        </authorList>
    </citation>
    <scope>NUCLEOTIDE SEQUENCE [LARGE SCALE GENOMIC DNA]</scope>
    <source>
        <strain evidence="3 4">DSM 8797</strain>
    </source>
</reference>
<dbReference type="Gene3D" id="2.30.30.700">
    <property type="entry name" value="SLA1 homology domain 1"/>
    <property type="match status" value="1"/>
</dbReference>
<proteinExistence type="predicted"/>
<name>A0ABX5YF68_9PLAN</name>
<dbReference type="Gene3D" id="2.60.40.10">
    <property type="entry name" value="Immunoglobulins"/>
    <property type="match status" value="1"/>
</dbReference>
<keyword evidence="4" id="KW-1185">Reference proteome</keyword>
<keyword evidence="1" id="KW-0732">Signal</keyword>
<dbReference type="Proteomes" id="UP000322887">
    <property type="component" value="Chromosome"/>
</dbReference>
<dbReference type="GeneID" id="98644892"/>
<evidence type="ECO:0000313" key="4">
    <source>
        <dbReference type="Proteomes" id="UP000322887"/>
    </source>
</evidence>
<organism evidence="3 4">
    <name type="scientific">Gimesia maris</name>
    <dbReference type="NCBI Taxonomy" id="122"/>
    <lineage>
        <taxon>Bacteria</taxon>
        <taxon>Pseudomonadati</taxon>
        <taxon>Planctomycetota</taxon>
        <taxon>Planctomycetia</taxon>
        <taxon>Planctomycetales</taxon>
        <taxon>Planctomycetaceae</taxon>
        <taxon>Gimesia</taxon>
    </lineage>
</organism>
<sequence length="1750" mass="195279">MNSTLLRMSLLIAFSALICCEVAAQKTTKPGEAHLAPVNLPEITVPKIEPDQVNVKLPGACTELAIGGGGRYFVFHVPGKRQLIVFDVSQLEVVNTLRMSSDNFCYTAGADKLVIVYRDQNKIQSYQLPGLKEEQSQTLPADLKVAHITMGAASNGPILLGSDKAQGAWQFLDLETLGPSSVQISSEWELNHADRCDVEASADGRVFGICKRHASPSGLLRVAIIGNTVETRYLDQTWGTVFPNKDGSKLCNLTGIYDQELEKIDEFKNLIGGYLPCFSDFYLYPHGGRGNPYSVLLPGLNKPLLTVTGPGPEISPAVRHVVLPQGYRADVNTPGYPRRFYIEQAQLMMFVAETNDSIDVRPLNIVERLKKNGRVHFYVSRSPADVAYRGELYESEIEVKSVDGEVKVEQILPPPGMTVTPEGKIRWQVPEDYGVDLSHITEQIELKFKVSDPYGRESVIQTKLNIREKPVHFEILPLTAAGQAGETHLRPAILPEISASAFQGDRAVIKLPRPFSRVISGGGGRYLVFYLPDIRQLALFDVSRARVVNYMTVKSGIVSFAAGATKLVVLNHSQRIITRYELSTFKKEFARRIPVEGSVVQLALGAASNGPVYVGSVKTGDRRRRVMLNSFLDLESLELIELESERPPVIPLGDTKGFYVHASANGKVFGVSLREKDGWEGVTYEVDGKQLKTVPLKKSYGPMIPGPDGNHIFASGVVMNRVLMPVYQDLKSMYPSSDPNLLVQRVRTTKRDVKIYVTGETEPIATIPDVWEKGYGSYQSMMGSDARYMNAYYIPQAETLAYLPETKSRIHLHRVKLDQLLKNRKDDYFFTQSQPVKTAARGEKYEYKLEAKSNQTPLTYQIDSGPEGMSVSPAGVVSWAVPHDFKNDQTSVIVSVSNSTGKSLYHSYLLSLTGKIPAGSTAPKPQPLAKMDSKSVWERLNGSTQVTLPKLKAVQFEGKQKELTLPAEITDLVVGGGGRYLILYFKTLHQLGIFDTSRAEIVKFLPVNSEKVMFAAGAEHLLIVDPEKKILERWSLKTFQREATALLPIQDPLEGIAIGNASRGPLVVFVHSHDPFYFVDPVSMQEVDLVTLHELLTPDVNLESSADRIQRRLRERKLNRRHVTDHFNGTDTISADGRLVGIRFGALDVTGPVYDWRSLKSLGWKLLPNASGSRFYTEAGIFDTEMKQIGKQNRIRHIPAVQPGYYLTVQIHNHGSRKPPQDLTLQIEDGQNPQFPLPDIDVTQCFGTLPDLVPSFEKRYTYIPTADLLVQIPITNDRLILHQVEIDSLLEESGEDYLYVTSFAPATGKIGTRWECQFSAKSKQQVSYHLETGPEAMTVSPTGLMTWDIRPGITISKVPVLVRLQSQSGKELYHSFTITIPEAYKNAREQAELAAKQKAAEAKAKREQEIALAAKAVEASHATENRMRLIKLKREGSTAKDKLETEAKLWLKRQQEKQGLQTIPYRLWSDADGNQIEAQLVQVFGGIVKVRLKSDPQNSLRSRNTNPKPELMSFTLSELSSTDQKYVRNYSAAQREKRERPETAAERQEKFRRQLQLVAASIRSQSQRSIGFPPAYSVDRFASGVLKDRPMLSWRVHLLPYLGGADLYNLFRQDEPWNSDYNRRLIALMPSFYQAPGSTAGEGKTNLLGVKGKDCIFVGKNEVRSHYVSDGLANTAMVVVVPDELAIEWTRPDDWEYAAEKKIKDLFSAGSDVFWSIFADGSVRSISNQNSLSDISRIFTIRDGQPVKLK</sequence>
<evidence type="ECO:0000256" key="1">
    <source>
        <dbReference type="SAM" id="SignalP"/>
    </source>
</evidence>
<feature type="domain" description="DUF1559" evidence="2">
    <location>
        <begin position="1575"/>
        <end position="1676"/>
    </location>
</feature>
<evidence type="ECO:0000313" key="3">
    <source>
        <dbReference type="EMBL" id="QEG14358.1"/>
    </source>
</evidence>
<evidence type="ECO:0000259" key="2">
    <source>
        <dbReference type="Pfam" id="PF07596"/>
    </source>
</evidence>
<feature type="chain" id="PRO_5046404851" description="DUF1559 domain-containing protein" evidence="1">
    <location>
        <begin position="25"/>
        <end position="1750"/>
    </location>
</feature>
<accession>A0ABX5YF68</accession>
<feature type="signal peptide" evidence="1">
    <location>
        <begin position="1"/>
        <end position="24"/>
    </location>
</feature>